<proteinExistence type="inferred from homology"/>
<dbReference type="NCBIfam" id="NF001843">
    <property type="entry name" value="PRK00567.1-4"/>
    <property type="match status" value="1"/>
</dbReference>
<dbReference type="FunFam" id="1.10.1200.120:FF:000001">
    <property type="entry name" value="Large-conductance mechanosensitive channel"/>
    <property type="match status" value="1"/>
</dbReference>
<dbReference type="GO" id="GO:0005886">
    <property type="term" value="C:plasma membrane"/>
    <property type="evidence" value="ECO:0007669"/>
    <property type="project" value="UniProtKB-SubCell"/>
</dbReference>
<reference evidence="12 13" key="1">
    <citation type="submission" date="2015-01" db="EMBL/GenBank/DDBJ databases">
        <title>Draft genome of Anoxybacillus thermarum strain AF/04.</title>
        <authorList>
            <person name="Poli A."/>
            <person name="Nicolaus B."/>
            <person name="Chan K.-G."/>
            <person name="Kahar U.M."/>
            <person name="Yaakob A.S."/>
            <person name="Chan C.S."/>
            <person name="Goh K.M."/>
        </authorList>
    </citation>
    <scope>NUCLEOTIDE SEQUENCE [LARGE SCALE GENOMIC DNA]</scope>
    <source>
        <strain evidence="12 13">AF/04</strain>
    </source>
</reference>
<dbReference type="NCBIfam" id="TIGR00220">
    <property type="entry name" value="mscL"/>
    <property type="match status" value="1"/>
</dbReference>
<comment type="subunit">
    <text evidence="3 11">Homopentamer.</text>
</comment>
<dbReference type="GO" id="GO:0008381">
    <property type="term" value="F:mechanosensitive monoatomic ion channel activity"/>
    <property type="evidence" value="ECO:0007669"/>
    <property type="project" value="UniProtKB-UniRule"/>
</dbReference>
<dbReference type="InterPro" id="IPR037673">
    <property type="entry name" value="MSC/AndL"/>
</dbReference>
<evidence type="ECO:0000256" key="11">
    <source>
        <dbReference type="HAMAP-Rule" id="MF_00115"/>
    </source>
</evidence>
<dbReference type="PANTHER" id="PTHR30266:SF2">
    <property type="entry name" value="LARGE-CONDUCTANCE MECHANOSENSITIVE CHANNEL"/>
    <property type="match status" value="1"/>
</dbReference>
<comment type="similarity">
    <text evidence="2 11">Belongs to the MscL family.</text>
</comment>
<evidence type="ECO:0000256" key="6">
    <source>
        <dbReference type="ARBA" id="ARBA00022692"/>
    </source>
</evidence>
<keyword evidence="4 11" id="KW-0813">Transport</keyword>
<dbReference type="NCBIfam" id="NF010558">
    <property type="entry name" value="PRK13953.1"/>
    <property type="match status" value="1"/>
</dbReference>
<evidence type="ECO:0000256" key="4">
    <source>
        <dbReference type="ARBA" id="ARBA00022448"/>
    </source>
</evidence>
<evidence type="ECO:0000313" key="12">
    <source>
        <dbReference type="EMBL" id="KIQ95350.1"/>
    </source>
</evidence>
<comment type="caution">
    <text evidence="12">The sequence shown here is derived from an EMBL/GenBank/DDBJ whole genome shotgun (WGS) entry which is preliminary data.</text>
</comment>
<comment type="function">
    <text evidence="11">Channel that opens in response to stretch forces in the membrane lipid bilayer. May participate in the regulation of osmotic pressure changes within the cell.</text>
</comment>
<dbReference type="Gene3D" id="1.10.1200.120">
    <property type="entry name" value="Large-conductance mechanosensitive channel, MscL, domain 1"/>
    <property type="match status" value="1"/>
</dbReference>
<keyword evidence="10 11" id="KW-0407">Ion channel</keyword>
<evidence type="ECO:0000256" key="10">
    <source>
        <dbReference type="ARBA" id="ARBA00023303"/>
    </source>
</evidence>
<evidence type="ECO:0000256" key="8">
    <source>
        <dbReference type="ARBA" id="ARBA00023065"/>
    </source>
</evidence>
<evidence type="ECO:0000256" key="3">
    <source>
        <dbReference type="ARBA" id="ARBA00011255"/>
    </source>
</evidence>
<dbReference type="EMBL" id="JXTH01000007">
    <property type="protein sequence ID" value="KIQ95350.1"/>
    <property type="molecule type" value="Genomic_DNA"/>
</dbReference>
<dbReference type="HAMAP" id="MF_00115">
    <property type="entry name" value="MscL"/>
    <property type="match status" value="1"/>
</dbReference>
<accession>A0A0D0S176</accession>
<evidence type="ECO:0000313" key="13">
    <source>
        <dbReference type="Proteomes" id="UP000032102"/>
    </source>
</evidence>
<dbReference type="PRINTS" id="PR01264">
    <property type="entry name" value="MECHCHANNEL"/>
</dbReference>
<feature type="transmembrane region" description="Helical" evidence="11">
    <location>
        <begin position="69"/>
        <end position="90"/>
    </location>
</feature>
<evidence type="ECO:0000256" key="7">
    <source>
        <dbReference type="ARBA" id="ARBA00022989"/>
    </source>
</evidence>
<keyword evidence="8 11" id="KW-0406">Ion transport</keyword>
<dbReference type="InterPro" id="IPR019823">
    <property type="entry name" value="Mechanosensitive_channel_CS"/>
</dbReference>
<keyword evidence="13" id="KW-1185">Reference proteome</keyword>
<feature type="transmembrane region" description="Helical" evidence="11">
    <location>
        <begin position="12"/>
        <end position="31"/>
    </location>
</feature>
<dbReference type="SUPFAM" id="SSF81330">
    <property type="entry name" value="Gated mechanosensitive channel"/>
    <property type="match status" value="1"/>
</dbReference>
<gene>
    <name evidence="11" type="primary">mscL</name>
    <name evidence="12" type="ORF">LH47_00604</name>
</gene>
<evidence type="ECO:0000256" key="1">
    <source>
        <dbReference type="ARBA" id="ARBA00004651"/>
    </source>
</evidence>
<evidence type="ECO:0000256" key="9">
    <source>
        <dbReference type="ARBA" id="ARBA00023136"/>
    </source>
</evidence>
<keyword evidence="7 11" id="KW-1133">Transmembrane helix</keyword>
<dbReference type="Pfam" id="PF01741">
    <property type="entry name" value="MscL"/>
    <property type="match status" value="1"/>
</dbReference>
<dbReference type="Proteomes" id="UP000032102">
    <property type="component" value="Unassembled WGS sequence"/>
</dbReference>
<dbReference type="PROSITE" id="PS01327">
    <property type="entry name" value="MSCL"/>
    <property type="match status" value="1"/>
</dbReference>
<keyword evidence="5 11" id="KW-1003">Cell membrane</keyword>
<evidence type="ECO:0000256" key="5">
    <source>
        <dbReference type="ARBA" id="ARBA00022475"/>
    </source>
</evidence>
<dbReference type="RefSeq" id="WP_043964688.1">
    <property type="nucleotide sequence ID" value="NZ_JXTH01000007.1"/>
</dbReference>
<dbReference type="AlphaFoldDB" id="A0A0D0S176"/>
<name>A0A0D0S176_9BACL</name>
<keyword evidence="6 11" id="KW-0812">Transmembrane</keyword>
<dbReference type="PATRIC" id="fig|404937.3.peg.619"/>
<protein>
    <recommendedName>
        <fullName evidence="11">Large-conductance mechanosensitive channel</fullName>
    </recommendedName>
</protein>
<keyword evidence="9 11" id="KW-0472">Membrane</keyword>
<organism evidence="12 13">
    <name type="scientific">Anoxybacillus thermarum</name>
    <dbReference type="NCBI Taxonomy" id="404937"/>
    <lineage>
        <taxon>Bacteria</taxon>
        <taxon>Bacillati</taxon>
        <taxon>Bacillota</taxon>
        <taxon>Bacilli</taxon>
        <taxon>Bacillales</taxon>
        <taxon>Anoxybacillaceae</taxon>
        <taxon>Anoxybacillus</taxon>
    </lineage>
</organism>
<dbReference type="NCBIfam" id="NF010560">
    <property type="entry name" value="PRK13955.1"/>
    <property type="match status" value="1"/>
</dbReference>
<dbReference type="InterPro" id="IPR036019">
    <property type="entry name" value="MscL_channel"/>
</dbReference>
<evidence type="ECO:0000256" key="2">
    <source>
        <dbReference type="ARBA" id="ARBA00007254"/>
    </source>
</evidence>
<dbReference type="InterPro" id="IPR001185">
    <property type="entry name" value="MS_channel"/>
</dbReference>
<sequence>MWNEFKKFAIRGNVIDLAVGVIIGGAFGKIVSSLVNDIIMPLVGLILGGIDFSKLSWKVGEAEVKYGAFIQTVVDFFLIAFSIFIFIQLLNNLHERMKKQEETKQTAPTITKEQQLLTEIRDLLKQQKETP</sequence>
<dbReference type="PANTHER" id="PTHR30266">
    <property type="entry name" value="MECHANOSENSITIVE CHANNEL MSCL"/>
    <property type="match status" value="1"/>
</dbReference>
<comment type="subcellular location">
    <subcellularLocation>
        <location evidence="1 11">Cell membrane</location>
        <topology evidence="1 11">Multi-pass membrane protein</topology>
    </subcellularLocation>
</comment>